<dbReference type="HAMAP" id="MF_01656">
    <property type="entry name" value="HOA"/>
    <property type="match status" value="1"/>
</dbReference>
<dbReference type="Pfam" id="PF00682">
    <property type="entry name" value="HMGL-like"/>
    <property type="match status" value="1"/>
</dbReference>
<dbReference type="PANTHER" id="PTHR10277:SF9">
    <property type="entry name" value="2-ISOPROPYLMALATE SYNTHASE 1, CHLOROPLASTIC-RELATED"/>
    <property type="match status" value="1"/>
</dbReference>
<dbReference type="GO" id="GO:0008701">
    <property type="term" value="F:4-hydroxy-2-oxovalerate aldolase activity"/>
    <property type="evidence" value="ECO:0007669"/>
    <property type="project" value="UniProtKB-UniRule"/>
</dbReference>
<dbReference type="InterPro" id="IPR017629">
    <property type="entry name" value="4OH_2_O-val_aldolase"/>
</dbReference>
<dbReference type="NCBIfam" id="NF006049">
    <property type="entry name" value="PRK08195.1"/>
    <property type="match status" value="1"/>
</dbReference>
<reference evidence="11" key="1">
    <citation type="submission" date="2016-10" db="EMBL/GenBank/DDBJ databases">
        <authorList>
            <person name="Varghese N."/>
            <person name="Submissions S."/>
        </authorList>
    </citation>
    <scope>NUCLEOTIDE SEQUENCE [LARGE SCALE GENOMIC DNA]</scope>
    <source>
        <strain evidence="11">KPR-1</strain>
    </source>
</reference>
<keyword evidence="3 7" id="KW-0058">Aromatic hydrocarbons catabolism</keyword>
<dbReference type="Pfam" id="PF07836">
    <property type="entry name" value="DmpG_comm"/>
    <property type="match status" value="1"/>
</dbReference>
<evidence type="ECO:0000256" key="3">
    <source>
        <dbReference type="ARBA" id="ARBA00022797"/>
    </source>
</evidence>
<dbReference type="Proteomes" id="UP000199288">
    <property type="component" value="Unassembled WGS sequence"/>
</dbReference>
<dbReference type="Gene3D" id="1.10.8.60">
    <property type="match status" value="1"/>
</dbReference>
<keyword evidence="11" id="KW-1185">Reference proteome</keyword>
<feature type="active site" description="Proton acceptor" evidence="7">
    <location>
        <position position="18"/>
    </location>
</feature>
<feature type="binding site" evidence="7">
    <location>
        <position position="15"/>
    </location>
    <ligand>
        <name>Mn(2+)</name>
        <dbReference type="ChEBI" id="CHEBI:29035"/>
    </ligand>
</feature>
<dbReference type="SUPFAM" id="SSF51569">
    <property type="entry name" value="Aldolase"/>
    <property type="match status" value="1"/>
</dbReference>
<name>A0A1H4CNN2_9ACTO</name>
<gene>
    <name evidence="10" type="ORF">SAMN02910418_02007</name>
</gene>
<dbReference type="InterPro" id="IPR012425">
    <property type="entry name" value="DmpG_comm"/>
</dbReference>
<dbReference type="AlphaFoldDB" id="A0A1H4CNN2"/>
<feature type="domain" description="Pyruvate carboxyltransferase" evidence="9">
    <location>
        <begin position="6"/>
        <end position="258"/>
    </location>
</feature>
<dbReference type="RefSeq" id="WP_092565482.1">
    <property type="nucleotide sequence ID" value="NZ_FNQV01000013.1"/>
</dbReference>
<dbReference type="GO" id="GO:0009098">
    <property type="term" value="P:L-leucine biosynthetic process"/>
    <property type="evidence" value="ECO:0007669"/>
    <property type="project" value="TreeGrafter"/>
</dbReference>
<dbReference type="Gene3D" id="3.20.20.70">
    <property type="entry name" value="Aldolase class I"/>
    <property type="match status" value="1"/>
</dbReference>
<protein>
    <recommendedName>
        <fullName evidence="7 8">4-hydroxy-2-oxovalerate aldolase</fullName>
        <shortName evidence="7">HOA</shortName>
        <ecNumber evidence="7 8">4.1.3.39</ecNumber>
    </recommendedName>
    <alternativeName>
        <fullName evidence="7">4-hydroxy-2-keto-pentanoic acid aldolase</fullName>
    </alternativeName>
    <alternativeName>
        <fullName evidence="7">4-hydroxy-2-oxopentanoate aldolase</fullName>
    </alternativeName>
</protein>
<dbReference type="EC" id="4.1.3.39" evidence="7 8"/>
<proteinExistence type="inferred from homology"/>
<evidence type="ECO:0000259" key="9">
    <source>
        <dbReference type="PROSITE" id="PS50991"/>
    </source>
</evidence>
<dbReference type="InterPro" id="IPR035685">
    <property type="entry name" value="DRE_TIM_HOA"/>
</dbReference>
<feature type="binding site" evidence="7">
    <location>
        <position position="197"/>
    </location>
    <ligand>
        <name>substrate</name>
    </ligand>
</feature>
<comment type="similarity">
    <text evidence="1 7">Belongs to the 4-hydroxy-2-oxovalerate aldolase family.</text>
</comment>
<evidence type="ECO:0000313" key="11">
    <source>
        <dbReference type="Proteomes" id="UP000199288"/>
    </source>
</evidence>
<dbReference type="InterPro" id="IPR000891">
    <property type="entry name" value="PYR_CT"/>
</dbReference>
<dbReference type="GO" id="GO:0003852">
    <property type="term" value="F:2-isopropylmalate synthase activity"/>
    <property type="evidence" value="ECO:0007669"/>
    <property type="project" value="TreeGrafter"/>
</dbReference>
<dbReference type="PANTHER" id="PTHR10277">
    <property type="entry name" value="HOMOCITRATE SYNTHASE-RELATED"/>
    <property type="match status" value="1"/>
</dbReference>
<feature type="binding site" evidence="7">
    <location>
        <position position="168"/>
    </location>
    <ligand>
        <name>substrate</name>
    </ligand>
</feature>
<keyword evidence="2 7" id="KW-0479">Metal-binding</keyword>
<evidence type="ECO:0000256" key="4">
    <source>
        <dbReference type="ARBA" id="ARBA00023211"/>
    </source>
</evidence>
<organism evidence="10 11">
    <name type="scientific">Bowdeniella nasicola</name>
    <dbReference type="NCBI Taxonomy" id="208480"/>
    <lineage>
        <taxon>Bacteria</taxon>
        <taxon>Bacillati</taxon>
        <taxon>Actinomycetota</taxon>
        <taxon>Actinomycetes</taxon>
        <taxon>Actinomycetales</taxon>
        <taxon>Actinomycetaceae</taxon>
        <taxon>Bowdeniella</taxon>
    </lineage>
</organism>
<feature type="binding site" evidence="7">
    <location>
        <position position="199"/>
    </location>
    <ligand>
        <name>Mn(2+)</name>
        <dbReference type="ChEBI" id="CHEBI:29035"/>
    </ligand>
</feature>
<sequence length="338" mass="36585">MAQYKVRLTDTTLRDGSHAMRHRFTEDQVRKVVRALDDANMPVIEVTHGDGLAGSSFNYGFSAVDEMVLIQAAAEESKNAKIAVLMLPGLGTITEMKEAHLRGAKVVRIATHCTEADVSIEHFHAARELGLETVGFLMLSHRISPSELAAQARIMADAGCQCVYVVDSAGHMIMEDAYDRVDALVQELAGDAEVGFHGHQNLSFGVTNSVYAVRAGATQIDGTLRGLGAGAGNSPTEVLAAAFERLDIETGVDVNALMFASEEVLRPMITRMPVMDRASIMQGKVGVYNSFLLHAERAAERYGLAAHDILEEVGRRGYVGGQEDMIIDVAVWLQGQSR</sequence>
<dbReference type="CDD" id="cd07943">
    <property type="entry name" value="DRE_TIM_HOA"/>
    <property type="match status" value="1"/>
</dbReference>
<dbReference type="InterPro" id="IPR050073">
    <property type="entry name" value="2-IPM_HCS-like"/>
</dbReference>
<evidence type="ECO:0000256" key="8">
    <source>
        <dbReference type="NCBIfam" id="TIGR03217"/>
    </source>
</evidence>
<evidence type="ECO:0000256" key="1">
    <source>
        <dbReference type="ARBA" id="ARBA00008944"/>
    </source>
</evidence>
<dbReference type="EMBL" id="FNQV01000013">
    <property type="protein sequence ID" value="SEA62066.1"/>
    <property type="molecule type" value="Genomic_DNA"/>
</dbReference>
<feature type="binding site" evidence="7">
    <location>
        <begin position="14"/>
        <end position="15"/>
    </location>
    <ligand>
        <name>substrate</name>
    </ligand>
</feature>
<dbReference type="PROSITE" id="PS50991">
    <property type="entry name" value="PYR_CT"/>
    <property type="match status" value="1"/>
</dbReference>
<evidence type="ECO:0000256" key="7">
    <source>
        <dbReference type="HAMAP-Rule" id="MF_01656"/>
    </source>
</evidence>
<dbReference type="InterPro" id="IPR013785">
    <property type="entry name" value="Aldolase_TIM"/>
</dbReference>
<feature type="binding site" evidence="7">
    <location>
        <position position="197"/>
    </location>
    <ligand>
        <name>Mn(2+)</name>
        <dbReference type="ChEBI" id="CHEBI:29035"/>
    </ligand>
</feature>
<keyword evidence="4 7" id="KW-0464">Manganese</keyword>
<dbReference type="OrthoDB" id="9803573at2"/>
<feature type="site" description="Transition state stabilizer" evidence="7">
    <location>
        <position position="14"/>
    </location>
</feature>
<comment type="catalytic activity">
    <reaction evidence="7">
        <text>(S)-4-hydroxy-2-oxopentanoate = acetaldehyde + pyruvate</text>
        <dbReference type="Rhea" id="RHEA:22624"/>
        <dbReference type="ChEBI" id="CHEBI:15343"/>
        <dbReference type="ChEBI" id="CHEBI:15361"/>
        <dbReference type="ChEBI" id="CHEBI:73143"/>
        <dbReference type="EC" id="4.1.3.39"/>
    </reaction>
</comment>
<dbReference type="GO" id="GO:0030145">
    <property type="term" value="F:manganese ion binding"/>
    <property type="evidence" value="ECO:0007669"/>
    <property type="project" value="UniProtKB-UniRule"/>
</dbReference>
<accession>A0A1H4CNN2</accession>
<evidence type="ECO:0000256" key="5">
    <source>
        <dbReference type="ARBA" id="ARBA00023239"/>
    </source>
</evidence>
<keyword evidence="5 7" id="KW-0456">Lyase</keyword>
<evidence type="ECO:0000256" key="2">
    <source>
        <dbReference type="ARBA" id="ARBA00022723"/>
    </source>
</evidence>
<evidence type="ECO:0000313" key="10">
    <source>
        <dbReference type="EMBL" id="SEA62066.1"/>
    </source>
</evidence>
<dbReference type="SUPFAM" id="SSF89000">
    <property type="entry name" value="post-HMGL domain-like"/>
    <property type="match status" value="1"/>
</dbReference>
<evidence type="ECO:0000256" key="6">
    <source>
        <dbReference type="ARBA" id="ARBA00023518"/>
    </source>
</evidence>
<feature type="binding site" evidence="7">
    <location>
        <position position="288"/>
    </location>
    <ligand>
        <name>substrate</name>
    </ligand>
</feature>
<dbReference type="NCBIfam" id="TIGR03217">
    <property type="entry name" value="4OH_2_O_val_ald"/>
    <property type="match status" value="1"/>
</dbReference>
<comment type="catalytic activity">
    <reaction evidence="6">
        <text>(S)-4-hydroxy-2-oxohexanoate = propanal + pyruvate</text>
        <dbReference type="Rhea" id="RHEA:36003"/>
        <dbReference type="ChEBI" id="CHEBI:15361"/>
        <dbReference type="ChEBI" id="CHEBI:17153"/>
        <dbReference type="ChEBI" id="CHEBI:73142"/>
        <dbReference type="EC" id="4.1.3.43"/>
    </reaction>
    <physiologicalReaction direction="left-to-right" evidence="6">
        <dbReference type="Rhea" id="RHEA:36004"/>
    </physiologicalReaction>
</comment>